<gene>
    <name evidence="1" type="ORF">PGLA2088_LOCUS44733</name>
</gene>
<comment type="caution">
    <text evidence="1">The sequence shown here is derived from an EMBL/GenBank/DDBJ whole genome shotgun (WGS) entry which is preliminary data.</text>
</comment>
<name>A0A813LG36_POLGL</name>
<organism evidence="1 2">
    <name type="scientific">Polarella glacialis</name>
    <name type="common">Dinoflagellate</name>
    <dbReference type="NCBI Taxonomy" id="89957"/>
    <lineage>
        <taxon>Eukaryota</taxon>
        <taxon>Sar</taxon>
        <taxon>Alveolata</taxon>
        <taxon>Dinophyceae</taxon>
        <taxon>Suessiales</taxon>
        <taxon>Suessiaceae</taxon>
        <taxon>Polarella</taxon>
    </lineage>
</organism>
<evidence type="ECO:0000313" key="1">
    <source>
        <dbReference type="EMBL" id="CAE8727171.1"/>
    </source>
</evidence>
<reference evidence="1" key="1">
    <citation type="submission" date="2021-02" db="EMBL/GenBank/DDBJ databases">
        <authorList>
            <person name="Dougan E. K."/>
            <person name="Rhodes N."/>
            <person name="Thang M."/>
            <person name="Chan C."/>
        </authorList>
    </citation>
    <scope>NUCLEOTIDE SEQUENCE</scope>
</reference>
<dbReference type="Proteomes" id="UP000626109">
    <property type="component" value="Unassembled WGS sequence"/>
</dbReference>
<evidence type="ECO:0000313" key="2">
    <source>
        <dbReference type="Proteomes" id="UP000626109"/>
    </source>
</evidence>
<accession>A0A813LG36</accession>
<sequence length="134" mass="14646">MLMGVCRHWLALAQGASKSFFHFAAVDHGKLMVHWAKLQTTDDKHETTNTHNLTAAHLSNETSSRLLQQSCTLRRNAESAEMGGSLAPAGQRPRIIGSAFRAPQTESSSLAGLMAEKLQKPRLLSQQLQKHGSS</sequence>
<protein>
    <submittedName>
        <fullName evidence="1">Uncharacterized protein</fullName>
    </submittedName>
</protein>
<proteinExistence type="predicted"/>
<dbReference type="AlphaFoldDB" id="A0A813LG36"/>
<dbReference type="EMBL" id="CAJNNW010035343">
    <property type="protein sequence ID" value="CAE8727171.1"/>
    <property type="molecule type" value="Genomic_DNA"/>
</dbReference>